<feature type="compositionally biased region" description="Polar residues" evidence="4">
    <location>
        <begin position="42"/>
        <end position="64"/>
    </location>
</feature>
<accession>A0AAE0QNH4</accession>
<protein>
    <recommendedName>
        <fullName evidence="2">ribonuclease H</fullName>
        <ecNumber evidence="2">3.1.26.4</ecNumber>
    </recommendedName>
</protein>
<feature type="compositionally biased region" description="Basic residues" evidence="4">
    <location>
        <begin position="998"/>
        <end position="1010"/>
    </location>
</feature>
<feature type="domain" description="Protein kinase" evidence="5">
    <location>
        <begin position="1600"/>
        <end position="1943"/>
    </location>
</feature>
<dbReference type="EMBL" id="JAUCMX010000013">
    <property type="protein sequence ID" value="KAK3526418.1"/>
    <property type="molecule type" value="Genomic_DNA"/>
</dbReference>
<proteinExistence type="inferred from homology"/>
<evidence type="ECO:0000256" key="2">
    <source>
        <dbReference type="ARBA" id="ARBA00012180"/>
    </source>
</evidence>
<dbReference type="EC" id="3.1.26.4" evidence="2"/>
<feature type="region of interest" description="Disordered" evidence="4">
    <location>
        <begin position="501"/>
        <end position="548"/>
    </location>
</feature>
<comment type="similarity">
    <text evidence="1">Belongs to the beta type-B retroviral polymerase family. HERV class-II K(HML-2) pol subfamily.</text>
</comment>
<dbReference type="PANTHER" id="PTHR22972">
    <property type="entry name" value="SERINE/THREONINE PROTEIN KINASE"/>
    <property type="match status" value="1"/>
</dbReference>
<evidence type="ECO:0000256" key="4">
    <source>
        <dbReference type="SAM" id="MobiDB-lite"/>
    </source>
</evidence>
<feature type="compositionally biased region" description="Low complexity" evidence="4">
    <location>
        <begin position="373"/>
        <end position="403"/>
    </location>
</feature>
<organism evidence="7 8">
    <name type="scientific">Hemibagrus guttatus</name>
    <dbReference type="NCBI Taxonomy" id="175788"/>
    <lineage>
        <taxon>Eukaryota</taxon>
        <taxon>Metazoa</taxon>
        <taxon>Chordata</taxon>
        <taxon>Craniata</taxon>
        <taxon>Vertebrata</taxon>
        <taxon>Euteleostomi</taxon>
        <taxon>Actinopterygii</taxon>
        <taxon>Neopterygii</taxon>
        <taxon>Teleostei</taxon>
        <taxon>Ostariophysi</taxon>
        <taxon>Siluriformes</taxon>
        <taxon>Bagridae</taxon>
        <taxon>Hemibagrus</taxon>
    </lineage>
</organism>
<feature type="compositionally biased region" description="Basic and acidic residues" evidence="4">
    <location>
        <begin position="762"/>
        <end position="781"/>
    </location>
</feature>
<dbReference type="GO" id="GO:0004672">
    <property type="term" value="F:protein kinase activity"/>
    <property type="evidence" value="ECO:0007669"/>
    <property type="project" value="InterPro"/>
</dbReference>
<evidence type="ECO:0000259" key="6">
    <source>
        <dbReference type="PROSITE" id="PS50878"/>
    </source>
</evidence>
<feature type="region of interest" description="Disordered" evidence="4">
    <location>
        <begin position="255"/>
        <end position="284"/>
    </location>
</feature>
<comment type="caution">
    <text evidence="7">The sequence shown here is derived from an EMBL/GenBank/DDBJ whole genome shotgun (WGS) entry which is preliminary data.</text>
</comment>
<feature type="compositionally biased region" description="Acidic residues" evidence="4">
    <location>
        <begin position="259"/>
        <end position="284"/>
    </location>
</feature>
<feature type="compositionally biased region" description="Basic and acidic residues" evidence="4">
    <location>
        <begin position="1704"/>
        <end position="1714"/>
    </location>
</feature>
<feature type="compositionally biased region" description="Low complexity" evidence="4">
    <location>
        <begin position="534"/>
        <end position="548"/>
    </location>
</feature>
<keyword evidence="8" id="KW-1185">Reference proteome</keyword>
<dbReference type="InterPro" id="IPR011009">
    <property type="entry name" value="Kinase-like_dom_sf"/>
</dbReference>
<dbReference type="Proteomes" id="UP001274896">
    <property type="component" value="Unassembled WGS sequence"/>
</dbReference>
<feature type="region of interest" description="Disordered" evidence="4">
    <location>
        <begin position="719"/>
        <end position="1028"/>
    </location>
</feature>
<name>A0AAE0QNH4_9TELE</name>
<dbReference type="PANTHER" id="PTHR22972:SF5">
    <property type="entry name" value="INACTIVE TYROSINE-PROTEIN KINASE PEAK1"/>
    <property type="match status" value="1"/>
</dbReference>
<feature type="region of interest" description="Disordered" evidence="4">
    <location>
        <begin position="31"/>
        <end position="98"/>
    </location>
</feature>
<feature type="compositionally biased region" description="Low complexity" evidence="4">
    <location>
        <begin position="803"/>
        <end position="821"/>
    </location>
</feature>
<dbReference type="SUPFAM" id="SSF56112">
    <property type="entry name" value="Protein kinase-like (PK-like)"/>
    <property type="match status" value="1"/>
</dbReference>
<feature type="region of interest" description="Disordered" evidence="4">
    <location>
        <begin position="353"/>
        <end position="412"/>
    </location>
</feature>
<feature type="compositionally biased region" description="Basic and acidic residues" evidence="4">
    <location>
        <begin position="1467"/>
        <end position="1477"/>
    </location>
</feature>
<feature type="compositionally biased region" description="Polar residues" evidence="4">
    <location>
        <begin position="957"/>
        <end position="971"/>
    </location>
</feature>
<feature type="compositionally biased region" description="Basic and acidic residues" evidence="4">
    <location>
        <begin position="1723"/>
        <end position="1738"/>
    </location>
</feature>
<feature type="compositionally biased region" description="Basic and acidic residues" evidence="4">
    <location>
        <begin position="1011"/>
        <end position="1028"/>
    </location>
</feature>
<evidence type="ECO:0000313" key="7">
    <source>
        <dbReference type="EMBL" id="KAK3526418.1"/>
    </source>
</evidence>
<feature type="compositionally biased region" description="Polar residues" evidence="4">
    <location>
        <begin position="926"/>
        <end position="937"/>
    </location>
</feature>
<dbReference type="InterPro" id="IPR043502">
    <property type="entry name" value="DNA/RNA_pol_sf"/>
</dbReference>
<comment type="similarity">
    <text evidence="3">Belongs to the protein kinase superfamily.</text>
</comment>
<sequence>MSACNAFTEHVWKPGECKNCFKPKSLHRLPEGGPHKCPPEQVLSQHSHTSTGDTNNINYPSHSPTGGRAIVNANLASNPQRSSSSSRSGQFRPPVAKKPTIAVKPTMMLPCSGGGLDLEGNPPNLPEGVEPGKASAFTIWNHNGLNRKRPSEPNNNERNDERREMEGFASVCPPSSKNNGLTDVLKEIAGLGSDLSSSRDDFLGRISCSYRRSLERGLPAAGCLALGHSNSANKHVSLSDSAEIISSEGGRFCYPEFSSDGEEDEEYEEESESDDGEHESWDESDEELLAMEIRMRGQPRFANFRAATLSPVPFAAGKKWNTVPLRNRSLQRICAVDYDSYDEILNGYPSIDSSGAPSLLPYGSDPQGSGFLSNSESITSPESSSSLPEDSCNSSSSSSVPRNQLNGLHPIPVSRDSAVQQDRALSSPKATETHKAVLAIRLQDQDVNQREGGPLPQALPGQPITISFSPTEEQPKPYRVVSLEKTPICKPYTVVDVSASMASTEERTTESTAKPKGPCTALGPPPYPGASKNIPLSASLLSPKSPISPKTPISPKCAAISPTTPVSQFTSVSPSVPVSLSTALANVATSSPSCKNSRYQEVWTSSTSPRQKLPKVELLTGTPTGSSVTPRHANHKSAPTSPIAGISSSRTIPVKSPNLSEIKFNSYNNAGMPPFPIIIRDEPTYARCSKNAVKVPIVINPSAYDNLAVYKSFLGVSGELPQPKPGTGSRVPSHTYEEIGSSEAAQSSPTEHKPTRKFVSADTKEERNFIRTVPHNDKAKNTPECSTAANISVTVSNPWTNGVPTPSTASSSLTKSNSVKLASSFNPSDDSPAAGSSECQTSTSTGTGHREKASMVLSQLVASIQPPQSPPDSPSAQSKTCSAEELYSLPPDATKGTLSRPKSLHCPTDSSLSKSYKDTPSKLLPKSQSASAAEGSTSPKSEPSAPFPPPRSTSSPYHASNLLQRHFSNWTRPMGSRPSDGEVSPGAEGRRSADSNRPKRWISFKSFFRRRKDEDEQKEKVEREKEKGKLVGLDGTVITMLPPPPLQRQHWFSESKTDDPNQKPTIIFTYKPDSGSGGDGEAELRVEECNTGAGGVLSFNQSGPPKSRASLLISKVMSQMPVQGSETDMPTITSLPAKVDLPTVSEPANLSTTISLGEPEEDEGTQTHSHSHSPASSSCSATYTNLGQTEEFKVEVGLHQGSALSPFLFAIVMGQLSEEVRQESPWTMMFADDIVICSESREQVEENLERWRFALERRGMKVSRSKTEYMCVNEREGSGTVRLQGEEVKKVQEFKYLGSTVQSNGECGKEVKKRVQAVWNGWRKVSGVLCDRKISARIKGQVYRTVVRPAMLYGLETVSLRTRQEAELKMLRFSLGVTRLDRIRNEYIRGTAHVGSLGDKVREAYRESQSRASLIPTKHPRHLKTSDDGVHSESEGFNLGAKVTPPPLPKKSVPRANTEPSLTIEPMTRRPRGEAKPKPGGASLSMANPLYDLDSTWDTASQSSSLSSDARQLDESGDSLERPVAGGRSMSRSTNSSSAPDRERRGYRSTESLAASKTHRLALYRGLESWEEVASRIRSLHADTLRKLAGRCEDRFMAGQKDHLRFGTDSWSHFRLTTGKPCCEAEDAVYYTASYAKDPLTNYAVKICRYKVKETQQQFFHSLAVRQSLPVHFNIQQDCGHFLADVPARLLPWEDEYESDDERDEKRPKERNLEQKGGGSKELLSEGKRQAERGHRNIAEPGDMACHGGKLRSRVVVITREVPFQTVADFVQEGSARHSRNPELYERQVCLLLLQLCTGLEHMKPYHVSHCDLHLKNLLLVHCQPGDPWNLELPEPNNNTTSASSACPARLIISNFSQAKQQSIVQYTECDEFQLGLLIYEMLHQPSPFVEVAGLKEREQLPLLPTRSLYSQGLQRLASLLLHTDESERIGVAEARACLQCLLWGPRDDLLRAAPLPIQRHAALQNWLDLKRTLMMIKFAERSLDASHSGGGVSLEDWLCCKYLAFATTDSIDRVIRVLQQI</sequence>
<dbReference type="Gene3D" id="3.30.70.270">
    <property type="match status" value="1"/>
</dbReference>
<dbReference type="GO" id="GO:0004523">
    <property type="term" value="F:RNA-DNA hybrid ribonuclease activity"/>
    <property type="evidence" value="ECO:0007669"/>
    <property type="project" value="UniProtKB-EC"/>
</dbReference>
<feature type="region of interest" description="Disordered" evidence="4">
    <location>
        <begin position="1697"/>
        <end position="1745"/>
    </location>
</feature>
<evidence type="ECO:0000259" key="5">
    <source>
        <dbReference type="PROSITE" id="PS50011"/>
    </source>
</evidence>
<feature type="region of interest" description="Disordered" evidence="4">
    <location>
        <begin position="1408"/>
        <end position="1552"/>
    </location>
</feature>
<dbReference type="PROSITE" id="PS50011">
    <property type="entry name" value="PROTEIN_KINASE_DOM"/>
    <property type="match status" value="1"/>
</dbReference>
<gene>
    <name evidence="7" type="ORF">QTP70_025449</name>
</gene>
<evidence type="ECO:0000256" key="1">
    <source>
        <dbReference type="ARBA" id="ARBA00010879"/>
    </source>
</evidence>
<feature type="compositionally biased region" description="Basic and acidic residues" evidence="4">
    <location>
        <begin position="988"/>
        <end position="997"/>
    </location>
</feature>
<dbReference type="SMART" id="SM00220">
    <property type="entry name" value="S_TKc"/>
    <property type="match status" value="1"/>
</dbReference>
<feature type="compositionally biased region" description="Polar residues" evidence="4">
    <location>
        <begin position="837"/>
        <end position="847"/>
    </location>
</feature>
<evidence type="ECO:0000313" key="8">
    <source>
        <dbReference type="Proteomes" id="UP001274896"/>
    </source>
</evidence>
<feature type="compositionally biased region" description="Basic and acidic residues" evidence="4">
    <location>
        <begin position="1424"/>
        <end position="1434"/>
    </location>
</feature>
<feature type="domain" description="Reverse transcriptase" evidence="6">
    <location>
        <begin position="1022"/>
        <end position="1301"/>
    </location>
</feature>
<dbReference type="SUPFAM" id="SSF56672">
    <property type="entry name" value="DNA/RNA polymerases"/>
    <property type="match status" value="1"/>
</dbReference>
<dbReference type="InterPro" id="IPR043128">
    <property type="entry name" value="Rev_trsase/Diguanyl_cyclase"/>
</dbReference>
<dbReference type="InterPro" id="IPR000719">
    <property type="entry name" value="Prot_kinase_dom"/>
</dbReference>
<feature type="compositionally biased region" description="Polar residues" evidence="4">
    <location>
        <begin position="783"/>
        <end position="802"/>
    </location>
</feature>
<dbReference type="InterPro" id="IPR000477">
    <property type="entry name" value="RT_dom"/>
</dbReference>
<dbReference type="Gene3D" id="1.10.510.10">
    <property type="entry name" value="Transferase(Phosphotransferase) domain 1"/>
    <property type="match status" value="1"/>
</dbReference>
<feature type="region of interest" description="Disordered" evidence="4">
    <location>
        <begin position="622"/>
        <end position="652"/>
    </location>
</feature>
<feature type="region of interest" description="Disordered" evidence="4">
    <location>
        <begin position="1154"/>
        <end position="1182"/>
    </location>
</feature>
<dbReference type="Pfam" id="PF00078">
    <property type="entry name" value="RVT_1"/>
    <property type="match status" value="1"/>
</dbReference>
<feature type="compositionally biased region" description="Low complexity" evidence="4">
    <location>
        <begin position="1494"/>
        <end position="1510"/>
    </location>
</feature>
<dbReference type="PROSITE" id="PS50878">
    <property type="entry name" value="RT_POL"/>
    <property type="match status" value="1"/>
</dbReference>
<reference evidence="7" key="1">
    <citation type="submission" date="2023-06" db="EMBL/GenBank/DDBJ databases">
        <title>Male Hemibagrus guttatus genome.</title>
        <authorList>
            <person name="Bian C."/>
        </authorList>
    </citation>
    <scope>NUCLEOTIDE SEQUENCE</scope>
    <source>
        <strain evidence="7">Male_cb2023</strain>
        <tissue evidence="7">Muscle</tissue>
    </source>
</reference>
<evidence type="ECO:0000256" key="3">
    <source>
        <dbReference type="ARBA" id="ARBA00038349"/>
    </source>
</evidence>
<dbReference type="InterPro" id="IPR051511">
    <property type="entry name" value="MitoQC_Scaffold_Kinases"/>
</dbReference>
<feature type="compositionally biased region" description="Low complexity" evidence="4">
    <location>
        <begin position="1529"/>
        <end position="1538"/>
    </location>
</feature>
<dbReference type="GO" id="GO:0005524">
    <property type="term" value="F:ATP binding"/>
    <property type="evidence" value="ECO:0007669"/>
    <property type="project" value="InterPro"/>
</dbReference>